<gene>
    <name evidence="2" type="ORF">JKIAZH3_G7596</name>
</gene>
<accession>A0ABN7IX62</accession>
<feature type="compositionally biased region" description="Basic and acidic residues" evidence="1">
    <location>
        <begin position="2396"/>
        <end position="2419"/>
    </location>
</feature>
<feature type="compositionally biased region" description="Low complexity" evidence="1">
    <location>
        <begin position="1763"/>
        <end position="1778"/>
    </location>
</feature>
<feature type="compositionally biased region" description="Gly residues" evidence="1">
    <location>
        <begin position="2016"/>
        <end position="2025"/>
    </location>
</feature>
<feature type="region of interest" description="Disordered" evidence="1">
    <location>
        <begin position="1192"/>
        <end position="1237"/>
    </location>
</feature>
<feature type="compositionally biased region" description="Low complexity" evidence="1">
    <location>
        <begin position="2318"/>
        <end position="2327"/>
    </location>
</feature>
<evidence type="ECO:0000313" key="2">
    <source>
        <dbReference type="EMBL" id="CAD6929077.1"/>
    </source>
</evidence>
<dbReference type="Proteomes" id="UP000836402">
    <property type="component" value="Unassembled WGS sequence"/>
</dbReference>
<feature type="compositionally biased region" description="Low complexity" evidence="1">
    <location>
        <begin position="566"/>
        <end position="581"/>
    </location>
</feature>
<evidence type="ECO:0000256" key="1">
    <source>
        <dbReference type="SAM" id="MobiDB-lite"/>
    </source>
</evidence>
<feature type="compositionally biased region" description="Gly residues" evidence="1">
    <location>
        <begin position="1898"/>
        <end position="1913"/>
    </location>
</feature>
<feature type="compositionally biased region" description="Polar residues" evidence="1">
    <location>
        <begin position="867"/>
        <end position="878"/>
    </location>
</feature>
<feature type="compositionally biased region" description="Polar residues" evidence="1">
    <location>
        <begin position="518"/>
        <end position="541"/>
    </location>
</feature>
<feature type="compositionally biased region" description="Polar residues" evidence="1">
    <location>
        <begin position="1"/>
        <end position="10"/>
    </location>
</feature>
<feature type="compositionally biased region" description="Basic and acidic residues" evidence="1">
    <location>
        <begin position="2328"/>
        <end position="2357"/>
    </location>
</feature>
<feature type="compositionally biased region" description="Low complexity" evidence="1">
    <location>
        <begin position="2086"/>
        <end position="2104"/>
    </location>
</feature>
<feature type="compositionally biased region" description="Polar residues" evidence="1">
    <location>
        <begin position="483"/>
        <end position="504"/>
    </location>
</feature>
<feature type="compositionally biased region" description="Basic and acidic residues" evidence="1">
    <location>
        <begin position="2168"/>
        <end position="2183"/>
    </location>
</feature>
<dbReference type="PANTHER" id="PTHR34491">
    <property type="entry name" value="A-TYPE INCLUSION PROTEIN, PUTATIVE-RELATED"/>
    <property type="match status" value="1"/>
</dbReference>
<feature type="region of interest" description="Disordered" evidence="1">
    <location>
        <begin position="1"/>
        <end position="224"/>
    </location>
</feature>
<feature type="compositionally biased region" description="Low complexity" evidence="1">
    <location>
        <begin position="414"/>
        <end position="424"/>
    </location>
</feature>
<feature type="compositionally biased region" description="Polar residues" evidence="1">
    <location>
        <begin position="291"/>
        <end position="303"/>
    </location>
</feature>
<feature type="compositionally biased region" description="Polar residues" evidence="1">
    <location>
        <begin position="1106"/>
        <end position="1118"/>
    </location>
</feature>
<reference evidence="2" key="1">
    <citation type="submission" date="2020-10" db="EMBL/GenBank/DDBJ databases">
        <authorList>
            <person name="Sedaghatjoo S."/>
        </authorList>
    </citation>
    <scope>NUCLEOTIDE SEQUENCE</scope>
    <source>
        <strain evidence="2">AZH3</strain>
    </source>
</reference>
<feature type="compositionally biased region" description="Basic and acidic residues" evidence="1">
    <location>
        <begin position="1783"/>
        <end position="1857"/>
    </location>
</feature>
<feature type="region of interest" description="Disordered" evidence="1">
    <location>
        <begin position="288"/>
        <end position="591"/>
    </location>
</feature>
<sequence>MGSGPRSTEQLLPPQQGEHGRSHSPSLSAPLPSSSFPSHPSPRTLRTRSPQPTPAPGTGDQGESTESTPRVGVEEAREMLAQPEDLLQTEERAVLEMLTSMSDRRPAFAEDSIPPSPATRPHSPTMRPRSLPGALPSNDSPPPHSNPPSLLAGHMEDDGNLAGDEAEVNSLLAPTALEGSTAVSYHSSGSSSHGNQSEESADPAFGHNLRVLYHRHDPNQGEAAEDTAMLDSLGLPIAQRTVELSDGSDLSSVHHENEDFGFPPDFGYRAGFQTQPRMTFDVHTIEEVAEPSSSGTSATSRTELSAPPPRPPARLGQSPFQTVSVGSPLGSRFRTMLQQQQQQRDREQQGLSPNPNLLTAPGNMSPLRSPASNAQTFLTAQRSMSPLRSTASTTLETPPQTPNPTRVESPPPSSLSGSQPSSPSKVRQLSRFFDSSVSGGSDSDLSGSSTGRRAAAAAGVMGGAMAAVASRDRERMRDMERSLASSPTRRQPSGMTTSTSNPTLRSRPESPGSRSPIFTISRSLDTFGPQATANTPPTTMQRPMARRGMPARPSVRSIARQFATMLDDGSSSPRSGRSSPLKPMDEDEKDQRTVEAILGDSSRTVEEEDVPLNRGTNMLSRNTFGTVRSSTQLSNDAAERGGSEAGAPVVATESVPRPGIRTGDLWYFNPHRAEPIWIEAQATLMVDALELYWKSDSAAAEDLPGLRLDLTACEDAHSVFSPDHGSSYLDVGAQTARAQNLMRINPFQLQFPDGIERLATRTPMERLHWIEAICDVLRHNVPAASLPRGSLPGLQAFSPPRTSTAVETQEGIIMLNPAQNTIMSTPTRGSFVTAEALSTGNLTSPSSPVLRTGTRPATGTVTRLISAFSETSSEQTPLTAVLGRTAEPHTGPPVPPKRDGEQSGSGSPGDPQYGEVNVTAPQQVSHTSQGVARSIGASLDDRSTQAPLPSTRYQSGVNFFNPTSTLSGTVTPSNEFDAFGMSGDIIDDFGPLTPPAMSQVSVNFSELKPFDSASNRVVPSEIGTIRREPVSTQPPPFFVVSPEMADPSTDSRPIDSMGRGPYSTPGQSRYLTPVGSLREANRASSHLPLSHSEPTLPIVPEEAPSGSRSASATPTQLTVDRKALAEHDLNRSTSAVSQRTVDTHKTRATATSVNPGEVAQLLDYLEEQARARSARDRYLEEQIKDFQQTIAGLQSKRAGPPSEPSDSSGGQTMHTAPDETPQPSEAGAPAAAETTTHDELTAMQKKLDKVLKIVSTVQGGAFADDVNKILGAATASSISAGTDTFKTASAGIPSPPQSLTDGDDSVAFRTAPMTQTTSVRAPPSEPSSWISGSTMMSNWTGRFDEFRRPPRSWTSSVLEPDAPPNSVYAPSSLGRSPSISDVTITQAPPSTVMSSVPSIPDVPSVAVAPSIPRAPSTVTLDMDAAVRHLRVKRAQQKAPAQQGPAPLYPENQMNGWYTPKAADGSVPEKELPIIPGIRWTPGGQPFRAPSIASSTTATGTVIAPPPTPQPERQPSPQRREVATYTQEDFMPMLMPVPTPTLRSMSTPEPYIEPEPEPGPDFLEPPPSMMIPPPTVEDYQESNGGSTVTSNASAEFKEVLRKLAEAEEARQQQQKQQADIARYLNELNAWLERDVMDRTKEWRALSSGVQQLSDDLGNIRTRPPMVQLSDPPRSDDGDGRSSRPARAESPTGPAALRPNTTLSLAPPIVAPAPYAGANWSNPEADRPESDSGTSRRSGRVWSAAEDDDEKDPKKKGLLSRVTSKVGKVAAGAAGVAAVGLIGNEIRKHVEKRDDKEKREERDKENQERKDLQEKEKREEKRDESIRKDEAKERKELMSALAKKDDKDTKEQKSDKKADAGVSEAAGAIAVTELAKIAANKTGGSTTTVVTPAGTITTGNGKGADGGSGGGGGGVQTTADSAPQNTKGTWQTNLPRAERVQQAFADSDSTPTPLKDAIKSALKSTPGATVVDAKEATDASKEAAKASKEAAVAAKEATTALNAAGGGTQKKKAIAEGDAGGGGGGGAAKTPAPAVTVTPQPDGSVNVQAIPAKAAKAAPAAAPAAAAPAAAPAVVVATPAHAAKAKSADGGKPAADGGKAAADAGGAAKGDKGGDKKDSKAIVKETAGGAALTVAVEEILKHLMKQQDDARKQQDDAKKAEASLKAAQMESEKKAKEAREKEKVELSNAVVSKLKEEQAKDAKAMDAKTAIEQLVANLNAQKATEAKRQADADATIKKLADELLKLNTEQSNKAVAAVQAASKDTIQKSVKDYNDELTKVLSKEVKAMFEDIGKIRETKRSLELEIGDLFAIKARHLKDVAPPKAAAPPGEKKKGEEPKKDAPKKEEPKKEEPKQKVEAPKPPPLTVQLPDRSKYEPLMLNFGPRPTREAAGAAAPPKGDKPKEGKEDKPKEGKDGKDKAK</sequence>
<feature type="compositionally biased region" description="Polar residues" evidence="1">
    <location>
        <begin position="370"/>
        <end position="406"/>
    </location>
</feature>
<feature type="compositionally biased region" description="Basic and acidic residues" evidence="1">
    <location>
        <begin position="1671"/>
        <end position="1680"/>
    </location>
</feature>
<feature type="compositionally biased region" description="Polar residues" evidence="1">
    <location>
        <begin position="1580"/>
        <end position="1590"/>
    </location>
</feature>
<dbReference type="PANTHER" id="PTHR34491:SF156">
    <property type="entry name" value="KINESIN MOTOR DOMAIN-CONTAINING PROTEIN"/>
    <property type="match status" value="1"/>
</dbReference>
<feature type="region of interest" description="Disordered" evidence="1">
    <location>
        <begin position="2003"/>
        <end position="2043"/>
    </location>
</feature>
<proteinExistence type="predicted"/>
<feature type="compositionally biased region" description="Low complexity" evidence="1">
    <location>
        <begin position="23"/>
        <end position="42"/>
    </location>
</feature>
<feature type="compositionally biased region" description="Low complexity" evidence="1">
    <location>
        <begin position="434"/>
        <end position="469"/>
    </location>
</feature>
<organism evidence="2 3">
    <name type="scientific">Tilletia caries</name>
    <name type="common">wheat bunt fungus</name>
    <dbReference type="NCBI Taxonomy" id="13290"/>
    <lineage>
        <taxon>Eukaryota</taxon>
        <taxon>Fungi</taxon>
        <taxon>Dikarya</taxon>
        <taxon>Basidiomycota</taxon>
        <taxon>Ustilaginomycotina</taxon>
        <taxon>Exobasidiomycetes</taxon>
        <taxon>Tilletiales</taxon>
        <taxon>Tilletiaceae</taxon>
        <taxon>Tilletia</taxon>
    </lineage>
</organism>
<evidence type="ECO:0000313" key="3">
    <source>
        <dbReference type="Proteomes" id="UP000836402"/>
    </source>
</evidence>
<feature type="region of interest" description="Disordered" evidence="1">
    <location>
        <begin position="1350"/>
        <end position="1383"/>
    </location>
</feature>
<evidence type="ECO:0008006" key="4">
    <source>
        <dbReference type="Google" id="ProtNLM"/>
    </source>
</evidence>
<name>A0ABN7IX62_9BASI</name>
<feature type="region of interest" description="Disordered" evidence="1">
    <location>
        <begin position="1027"/>
        <end position="1154"/>
    </location>
</feature>
<feature type="compositionally biased region" description="Polar residues" evidence="1">
    <location>
        <begin position="1914"/>
        <end position="1932"/>
    </location>
</feature>
<feature type="compositionally biased region" description="Low complexity" evidence="1">
    <location>
        <begin position="1880"/>
        <end position="1897"/>
    </location>
</feature>
<feature type="region of interest" description="Disordered" evidence="1">
    <location>
        <begin position="2313"/>
        <end position="2419"/>
    </location>
</feature>
<feature type="compositionally biased region" description="Pro residues" evidence="1">
    <location>
        <begin position="1558"/>
        <end position="1574"/>
    </location>
</feature>
<feature type="compositionally biased region" description="Polar residues" evidence="1">
    <location>
        <begin position="1373"/>
        <end position="1383"/>
    </location>
</feature>
<feature type="compositionally biased region" description="Low complexity" evidence="1">
    <location>
        <begin position="184"/>
        <end position="198"/>
    </location>
</feature>
<feature type="compositionally biased region" description="Low complexity" evidence="1">
    <location>
        <begin position="1530"/>
        <end position="1541"/>
    </location>
</feature>
<keyword evidence="3" id="KW-1185">Reference proteome</keyword>
<feature type="compositionally biased region" description="Basic and acidic residues" evidence="1">
    <location>
        <begin position="470"/>
        <end position="481"/>
    </location>
</feature>
<feature type="compositionally biased region" description="Low complexity" evidence="1">
    <location>
        <begin position="2057"/>
        <end position="2080"/>
    </location>
</feature>
<dbReference type="CDD" id="cd06503">
    <property type="entry name" value="ATP-synt_Fo_b"/>
    <property type="match status" value="1"/>
</dbReference>
<feature type="region of interest" description="Disordered" evidence="1">
    <location>
        <begin position="2057"/>
        <end position="2117"/>
    </location>
</feature>
<feature type="compositionally biased region" description="Low complexity" evidence="1">
    <location>
        <begin position="2026"/>
        <end position="2037"/>
    </location>
</feature>
<feature type="region of interest" description="Disordered" evidence="1">
    <location>
        <begin position="1644"/>
        <end position="1862"/>
    </location>
</feature>
<protein>
    <recommendedName>
        <fullName evidence="4">PH domain-containing protein</fullName>
    </recommendedName>
</protein>
<feature type="compositionally biased region" description="Low complexity" evidence="1">
    <location>
        <begin position="542"/>
        <end position="553"/>
    </location>
</feature>
<feature type="compositionally biased region" description="Pro residues" evidence="1">
    <location>
        <begin position="1503"/>
        <end position="1513"/>
    </location>
</feature>
<feature type="region of interest" description="Disordered" evidence="1">
    <location>
        <begin position="627"/>
        <end position="650"/>
    </location>
</feature>
<feature type="region of interest" description="Disordered" evidence="1">
    <location>
        <begin position="1880"/>
        <end position="1933"/>
    </location>
</feature>
<dbReference type="EMBL" id="CAJHJG010003273">
    <property type="protein sequence ID" value="CAD6929077.1"/>
    <property type="molecule type" value="Genomic_DNA"/>
</dbReference>
<comment type="caution">
    <text evidence="2">The sequence shown here is derived from an EMBL/GenBank/DDBJ whole genome shotgun (WGS) entry which is preliminary data.</text>
</comment>
<feature type="region of interest" description="Disordered" evidence="1">
    <location>
        <begin position="2144"/>
        <end position="2184"/>
    </location>
</feature>
<feature type="compositionally biased region" description="Basic and acidic residues" evidence="1">
    <location>
        <begin position="2107"/>
        <end position="2117"/>
    </location>
</feature>
<feature type="compositionally biased region" description="Low complexity" evidence="1">
    <location>
        <begin position="1225"/>
        <end position="1234"/>
    </location>
</feature>
<feature type="compositionally biased region" description="Basic and acidic residues" evidence="1">
    <location>
        <begin position="1119"/>
        <end position="1130"/>
    </location>
</feature>
<feature type="region of interest" description="Disordered" evidence="1">
    <location>
        <begin position="1479"/>
        <end position="1590"/>
    </location>
</feature>
<feature type="region of interest" description="Disordered" evidence="1">
    <location>
        <begin position="867"/>
        <end position="916"/>
    </location>
</feature>
<feature type="compositionally biased region" description="Basic and acidic residues" evidence="1">
    <location>
        <begin position="2144"/>
        <end position="2160"/>
    </location>
</feature>
<feature type="compositionally biased region" description="Polar residues" evidence="1">
    <location>
        <begin position="1131"/>
        <end position="1140"/>
    </location>
</feature>